<name>A0A1Y1L4J1_PHOPY</name>
<evidence type="ECO:0000313" key="1">
    <source>
        <dbReference type="EMBL" id="JAV68602.1"/>
    </source>
</evidence>
<accession>A0A1Y1L4J1</accession>
<proteinExistence type="predicted"/>
<dbReference type="EMBL" id="GEZM01064978">
    <property type="protein sequence ID" value="JAV68602.1"/>
    <property type="molecule type" value="Transcribed_RNA"/>
</dbReference>
<organism evidence="1">
    <name type="scientific">Photinus pyralis</name>
    <name type="common">Common eastern firefly</name>
    <name type="synonym">Lampyris pyralis</name>
    <dbReference type="NCBI Taxonomy" id="7054"/>
    <lineage>
        <taxon>Eukaryota</taxon>
        <taxon>Metazoa</taxon>
        <taxon>Ecdysozoa</taxon>
        <taxon>Arthropoda</taxon>
        <taxon>Hexapoda</taxon>
        <taxon>Insecta</taxon>
        <taxon>Pterygota</taxon>
        <taxon>Neoptera</taxon>
        <taxon>Endopterygota</taxon>
        <taxon>Coleoptera</taxon>
        <taxon>Polyphaga</taxon>
        <taxon>Elateriformia</taxon>
        <taxon>Elateroidea</taxon>
        <taxon>Lampyridae</taxon>
        <taxon>Lampyrinae</taxon>
        <taxon>Photinus</taxon>
    </lineage>
</organism>
<protein>
    <submittedName>
        <fullName evidence="1">Uncharacterized protein</fullName>
    </submittedName>
</protein>
<dbReference type="AlphaFoldDB" id="A0A1Y1L4J1"/>
<sequence>MGEIGLLQQIYMPTYPSESRSTSILSQFSNGFVISHDNGVVELVWITCRSSDSQPRCFPKQYRPDLQAKRLHNIKEVRELVHHFFKTIHSHMAQFSIRNILEGPNLPFAEKALPRRLFFAAKPTGP</sequence>
<reference evidence="1" key="1">
    <citation type="journal article" date="2016" name="Sci. Rep.">
        <title>Molecular characterization of firefly nuptial gifts: a multi-omics approach sheds light on postcopulatory sexual selection.</title>
        <authorList>
            <person name="Al-Wathiqui N."/>
            <person name="Fallon T.R."/>
            <person name="South A."/>
            <person name="Weng J.K."/>
            <person name="Lewis S.M."/>
        </authorList>
    </citation>
    <scope>NUCLEOTIDE SEQUENCE</scope>
</reference>